<dbReference type="InterPro" id="IPR036390">
    <property type="entry name" value="WH_DNA-bd_sf"/>
</dbReference>
<protein>
    <submittedName>
        <fullName evidence="3">DNA-binding transcriptional regulator, MarR family</fullName>
    </submittedName>
</protein>
<dbReference type="SUPFAM" id="SSF46785">
    <property type="entry name" value="Winged helix' DNA-binding domain"/>
    <property type="match status" value="1"/>
</dbReference>
<feature type="region of interest" description="Disordered" evidence="1">
    <location>
        <begin position="80"/>
        <end position="104"/>
    </location>
</feature>
<accession>A0A1G6GH30</accession>
<dbReference type="PANTHER" id="PTHR39515:SF2">
    <property type="entry name" value="HTH-TYPE TRANSCRIPTIONAL REGULATOR RV0880"/>
    <property type="match status" value="1"/>
</dbReference>
<reference evidence="3 4" key="1">
    <citation type="submission" date="2016-06" db="EMBL/GenBank/DDBJ databases">
        <authorList>
            <person name="Olsen C.W."/>
            <person name="Carey S."/>
            <person name="Hinshaw L."/>
            <person name="Karasin A.I."/>
        </authorList>
    </citation>
    <scope>NUCLEOTIDE SEQUENCE [LARGE SCALE GENOMIC DNA]</scope>
    <source>
        <strain evidence="3 4">LZ-22</strain>
    </source>
</reference>
<dbReference type="InterPro" id="IPR000835">
    <property type="entry name" value="HTH_MarR-typ"/>
</dbReference>
<evidence type="ECO:0000313" key="4">
    <source>
        <dbReference type="Proteomes" id="UP000199086"/>
    </source>
</evidence>
<dbReference type="EMBL" id="FMYF01000003">
    <property type="protein sequence ID" value="SDB81250.1"/>
    <property type="molecule type" value="Genomic_DNA"/>
</dbReference>
<dbReference type="PROSITE" id="PS50995">
    <property type="entry name" value="HTH_MARR_2"/>
    <property type="match status" value="1"/>
</dbReference>
<evidence type="ECO:0000313" key="3">
    <source>
        <dbReference type="EMBL" id="SDB81250.1"/>
    </source>
</evidence>
<feature type="domain" description="HTH marR-type" evidence="2">
    <location>
        <begin position="8"/>
        <end position="138"/>
    </location>
</feature>
<sequence length="138" mass="14712">MPDAAPTAAELADLLHSATRAFRQAVRLGGGPLPPHQGRALHIVCEEGAVRPARLAERLHVTPRSVTDVIDALVEAGFVSRGPDPGDRRAQLVEPTDRGRAVEERSREVRAEVAGEFFGGLSEADRAELGRLLGALLP</sequence>
<dbReference type="InterPro" id="IPR036388">
    <property type="entry name" value="WH-like_DNA-bd_sf"/>
</dbReference>
<keyword evidence="4" id="KW-1185">Reference proteome</keyword>
<gene>
    <name evidence="3" type="ORF">GA0111570_103244</name>
</gene>
<dbReference type="SMART" id="SM00347">
    <property type="entry name" value="HTH_MARR"/>
    <property type="match status" value="1"/>
</dbReference>
<organism evidence="3 4">
    <name type="scientific">Raineyella antarctica</name>
    <dbReference type="NCBI Taxonomy" id="1577474"/>
    <lineage>
        <taxon>Bacteria</taxon>
        <taxon>Bacillati</taxon>
        <taxon>Actinomycetota</taxon>
        <taxon>Actinomycetes</taxon>
        <taxon>Propionibacteriales</taxon>
        <taxon>Propionibacteriaceae</taxon>
        <taxon>Raineyella</taxon>
    </lineage>
</organism>
<dbReference type="PANTHER" id="PTHR39515">
    <property type="entry name" value="CONSERVED PROTEIN"/>
    <property type="match status" value="1"/>
</dbReference>
<dbReference type="RefSeq" id="WP_092607815.1">
    <property type="nucleotide sequence ID" value="NZ_FMYF01000003.1"/>
</dbReference>
<dbReference type="Gene3D" id="1.10.10.10">
    <property type="entry name" value="Winged helix-like DNA-binding domain superfamily/Winged helix DNA-binding domain"/>
    <property type="match status" value="1"/>
</dbReference>
<dbReference type="OrthoDB" id="9815567at2"/>
<dbReference type="STRING" id="1577474.GA0111570_103244"/>
<proteinExistence type="predicted"/>
<dbReference type="GO" id="GO:0003700">
    <property type="term" value="F:DNA-binding transcription factor activity"/>
    <property type="evidence" value="ECO:0007669"/>
    <property type="project" value="InterPro"/>
</dbReference>
<keyword evidence="3" id="KW-0238">DNA-binding</keyword>
<dbReference type="GO" id="GO:0003677">
    <property type="term" value="F:DNA binding"/>
    <property type="evidence" value="ECO:0007669"/>
    <property type="project" value="UniProtKB-KW"/>
</dbReference>
<dbReference type="PRINTS" id="PR00598">
    <property type="entry name" value="HTHMARR"/>
</dbReference>
<dbReference type="InterPro" id="IPR052526">
    <property type="entry name" value="HTH-type_Bedaq_tolerance"/>
</dbReference>
<dbReference type="Proteomes" id="UP000199086">
    <property type="component" value="Unassembled WGS sequence"/>
</dbReference>
<evidence type="ECO:0000256" key="1">
    <source>
        <dbReference type="SAM" id="MobiDB-lite"/>
    </source>
</evidence>
<name>A0A1G6GH30_9ACTN</name>
<dbReference type="Pfam" id="PF01047">
    <property type="entry name" value="MarR"/>
    <property type="match status" value="1"/>
</dbReference>
<dbReference type="AlphaFoldDB" id="A0A1G6GH30"/>
<feature type="compositionally biased region" description="Basic and acidic residues" evidence="1">
    <location>
        <begin position="84"/>
        <end position="104"/>
    </location>
</feature>
<evidence type="ECO:0000259" key="2">
    <source>
        <dbReference type="PROSITE" id="PS50995"/>
    </source>
</evidence>